<dbReference type="InterPro" id="IPR011332">
    <property type="entry name" value="Ribosomal_zn-bd"/>
</dbReference>
<proteinExistence type="inferred from homology"/>
<evidence type="ECO:0000256" key="1">
    <source>
        <dbReference type="ARBA" id="ARBA00004173"/>
    </source>
</evidence>
<evidence type="ECO:0000256" key="3">
    <source>
        <dbReference type="ARBA" id="ARBA00022946"/>
    </source>
</evidence>
<accession>A0A5E8C1Z3</accession>
<evidence type="ECO:0000256" key="5">
    <source>
        <dbReference type="ARBA" id="ARBA00023128"/>
    </source>
</evidence>
<comment type="similarity">
    <text evidence="2">Belongs to the bacterial ribosomal protein bL32 family.</text>
</comment>
<dbReference type="GO" id="GO:0003735">
    <property type="term" value="F:structural constituent of ribosome"/>
    <property type="evidence" value="ECO:0007669"/>
    <property type="project" value="InterPro"/>
</dbReference>
<keyword evidence="5" id="KW-0496">Mitochondrion</keyword>
<evidence type="ECO:0000256" key="2">
    <source>
        <dbReference type="ARBA" id="ARBA00008560"/>
    </source>
</evidence>
<protein>
    <recommendedName>
        <fullName evidence="7">Large ribosomal subunit protein bL32m</fullName>
    </recommendedName>
</protein>
<evidence type="ECO:0000256" key="7">
    <source>
        <dbReference type="ARBA" id="ARBA00039935"/>
    </source>
</evidence>
<name>A0A5E8C1Z3_9ASCO</name>
<sequence length="227" mass="25486">MASISLKAFLGGSSRLLSVGSISSSSAAGLPGIIPRLTETLRNIPPITIQIPFGNKKTETEVRGDMTGLDEHGCSEVTPASIIEENKSSRTKGGVTRLGESFPDEYFFDNGILLAVPKKKVSHRRKRNRQIAPEAKQQKEVFSLDRCSSCGHIKRRHALCMHCVSEIKTLWKERDVAEQSKDGHVERDLLPIEEQTLYPGKVERAEQKKLKEKEYLYKPPRTLPYEK</sequence>
<comment type="subcellular location">
    <subcellularLocation>
        <location evidence="1">Mitochondrion</location>
    </subcellularLocation>
</comment>
<dbReference type="GO" id="GO:0005762">
    <property type="term" value="C:mitochondrial large ribosomal subunit"/>
    <property type="evidence" value="ECO:0007669"/>
    <property type="project" value="TreeGrafter"/>
</dbReference>
<dbReference type="GeneID" id="43584291"/>
<organism evidence="8 9">
    <name type="scientific">Magnusiomyces paraingens</name>
    <dbReference type="NCBI Taxonomy" id="2606893"/>
    <lineage>
        <taxon>Eukaryota</taxon>
        <taxon>Fungi</taxon>
        <taxon>Dikarya</taxon>
        <taxon>Ascomycota</taxon>
        <taxon>Saccharomycotina</taxon>
        <taxon>Dipodascomycetes</taxon>
        <taxon>Dipodascales</taxon>
        <taxon>Dipodascaceae</taxon>
        <taxon>Magnusiomyces</taxon>
    </lineage>
</organism>
<keyword evidence="9" id="KW-1185">Reference proteome</keyword>
<dbReference type="SUPFAM" id="SSF57829">
    <property type="entry name" value="Zn-binding ribosomal proteins"/>
    <property type="match status" value="1"/>
</dbReference>
<dbReference type="InterPro" id="IPR002677">
    <property type="entry name" value="Ribosomal_bL32"/>
</dbReference>
<keyword evidence="4" id="KW-0689">Ribosomal protein</keyword>
<dbReference type="AlphaFoldDB" id="A0A5E8C1Z3"/>
<evidence type="ECO:0000313" key="9">
    <source>
        <dbReference type="Proteomes" id="UP000398389"/>
    </source>
</evidence>
<evidence type="ECO:0000256" key="4">
    <source>
        <dbReference type="ARBA" id="ARBA00022980"/>
    </source>
</evidence>
<dbReference type="NCBIfam" id="TIGR01031">
    <property type="entry name" value="rpmF_bact"/>
    <property type="match status" value="1"/>
</dbReference>
<dbReference type="OrthoDB" id="2014905at2759"/>
<dbReference type="InterPro" id="IPR051991">
    <property type="entry name" value="Mitoribosomal_protein_bL32"/>
</dbReference>
<evidence type="ECO:0000313" key="8">
    <source>
        <dbReference type="EMBL" id="VVT56990.1"/>
    </source>
</evidence>
<evidence type="ECO:0000256" key="6">
    <source>
        <dbReference type="ARBA" id="ARBA00023274"/>
    </source>
</evidence>
<gene>
    <name evidence="8" type="ORF">SAPINGB_P005477</name>
</gene>
<dbReference type="EMBL" id="CABVLU010000004">
    <property type="protein sequence ID" value="VVT56990.1"/>
    <property type="molecule type" value="Genomic_DNA"/>
</dbReference>
<keyword evidence="3" id="KW-0809">Transit peptide</keyword>
<reference evidence="8 9" key="1">
    <citation type="submission" date="2019-09" db="EMBL/GenBank/DDBJ databases">
        <authorList>
            <person name="Brejova B."/>
        </authorList>
    </citation>
    <scope>NUCLEOTIDE SEQUENCE [LARGE SCALE GENOMIC DNA]</scope>
</reference>
<keyword evidence="6" id="KW-0687">Ribonucleoprotein</keyword>
<dbReference type="Proteomes" id="UP000398389">
    <property type="component" value="Unassembled WGS sequence"/>
</dbReference>
<dbReference type="RefSeq" id="XP_031856082.1">
    <property type="nucleotide sequence ID" value="XM_032000191.1"/>
</dbReference>
<dbReference type="Pfam" id="PF01783">
    <property type="entry name" value="Ribosomal_L32p"/>
    <property type="match status" value="1"/>
</dbReference>
<dbReference type="PANTHER" id="PTHR21026">
    <property type="entry name" value="39S RIBOSOMAL PROTEIN L32, MITOCHONDRIAL"/>
    <property type="match status" value="1"/>
</dbReference>
<dbReference type="GO" id="GO:0006412">
    <property type="term" value="P:translation"/>
    <property type="evidence" value="ECO:0007669"/>
    <property type="project" value="InterPro"/>
</dbReference>
<dbReference type="PANTHER" id="PTHR21026:SF2">
    <property type="entry name" value="LARGE RIBOSOMAL SUBUNIT PROTEIN BL32M"/>
    <property type="match status" value="1"/>
</dbReference>